<dbReference type="PANTHER" id="PTHR43242:SF1">
    <property type="entry name" value="NAD(P)-BINDING ROSSMANN-FOLD SUPERFAMILY PROTEIN"/>
    <property type="match status" value="1"/>
</dbReference>
<protein>
    <recommendedName>
        <fullName evidence="2">RmlD-like substrate binding domain-containing protein</fullName>
    </recommendedName>
</protein>
<feature type="compositionally biased region" description="Basic and acidic residues" evidence="1">
    <location>
        <begin position="357"/>
        <end position="370"/>
    </location>
</feature>
<sequence length="382" mass="41649">MADRQARVLVTGGSGYTGQFLAQKLQLSCKVGFTHHSSSPPDLGSCQAFWVDLKDGSGLAECLEAMQPLAAIINTAAITSPAICEKYPEKARKVNVPTHLLKALGTYERQHGHSPLLIHVSTDLVYDGSQAHWSESDPCRPINVYGCTKRDAELAIQEAWPHHVILRSSIIYGPNSPQPVSRRLFLQFVDGALTDGPPTSFFNDEWRSPIFVFDICRIAEALLQLEAAGQKLAPEHRLLNMGGPERLSRLDMARLVASHWHRSPDNIRSASAASMTDRGVASPPDVSMDSGLLQRVLGIETTSFGNALEKMQAATDQGSPKSSRHAGRSSIDPDSHRLGSPPERMGARVLNPRQSARMREVSCDMGHRSSGEGSPLTPHRSK</sequence>
<organism evidence="3 4">
    <name type="scientific">Apatococcus fuscideae</name>
    <dbReference type="NCBI Taxonomy" id="2026836"/>
    <lineage>
        <taxon>Eukaryota</taxon>
        <taxon>Viridiplantae</taxon>
        <taxon>Chlorophyta</taxon>
        <taxon>core chlorophytes</taxon>
        <taxon>Trebouxiophyceae</taxon>
        <taxon>Chlorellales</taxon>
        <taxon>Chlorellaceae</taxon>
        <taxon>Apatococcus</taxon>
    </lineage>
</organism>
<evidence type="ECO:0000259" key="2">
    <source>
        <dbReference type="Pfam" id="PF04321"/>
    </source>
</evidence>
<evidence type="ECO:0000313" key="4">
    <source>
        <dbReference type="Proteomes" id="UP001485043"/>
    </source>
</evidence>
<feature type="domain" description="RmlD-like substrate binding" evidence="2">
    <location>
        <begin position="7"/>
        <end position="313"/>
    </location>
</feature>
<dbReference type="AlphaFoldDB" id="A0AAW1SGP4"/>
<dbReference type="CDD" id="cd05254">
    <property type="entry name" value="dTDP_HR_like_SDR_e"/>
    <property type="match status" value="1"/>
</dbReference>
<reference evidence="3 4" key="1">
    <citation type="journal article" date="2024" name="Nat. Commun.">
        <title>Phylogenomics reveals the evolutionary origins of lichenization in chlorophyte algae.</title>
        <authorList>
            <person name="Puginier C."/>
            <person name="Libourel C."/>
            <person name="Otte J."/>
            <person name="Skaloud P."/>
            <person name="Haon M."/>
            <person name="Grisel S."/>
            <person name="Petersen M."/>
            <person name="Berrin J.G."/>
            <person name="Delaux P.M."/>
            <person name="Dal Grande F."/>
            <person name="Keller J."/>
        </authorList>
    </citation>
    <scope>NUCLEOTIDE SEQUENCE [LARGE SCALE GENOMIC DNA]</scope>
    <source>
        <strain evidence="3 4">SAG 2523</strain>
    </source>
</reference>
<dbReference type="EMBL" id="JALJOV010001594">
    <property type="protein sequence ID" value="KAK9845655.1"/>
    <property type="molecule type" value="Genomic_DNA"/>
</dbReference>
<dbReference type="PANTHER" id="PTHR43242">
    <property type="entry name" value="NAD(P)-BINDING ROSSMANN-FOLD SUPERFAMILY PROTEIN"/>
    <property type="match status" value="1"/>
</dbReference>
<dbReference type="InterPro" id="IPR036291">
    <property type="entry name" value="NAD(P)-bd_dom_sf"/>
</dbReference>
<dbReference type="InterPro" id="IPR029903">
    <property type="entry name" value="RmlD-like-bd"/>
</dbReference>
<feature type="region of interest" description="Disordered" evidence="1">
    <location>
        <begin position="312"/>
        <end position="382"/>
    </location>
</feature>
<proteinExistence type="predicted"/>
<name>A0AAW1SGP4_9CHLO</name>
<keyword evidence="4" id="KW-1185">Reference proteome</keyword>
<accession>A0AAW1SGP4</accession>
<dbReference type="Pfam" id="PF04321">
    <property type="entry name" value="RmlD_sub_bind"/>
    <property type="match status" value="1"/>
</dbReference>
<evidence type="ECO:0000256" key="1">
    <source>
        <dbReference type="SAM" id="MobiDB-lite"/>
    </source>
</evidence>
<dbReference type="Gene3D" id="3.40.50.720">
    <property type="entry name" value="NAD(P)-binding Rossmann-like Domain"/>
    <property type="match status" value="1"/>
</dbReference>
<feature type="region of interest" description="Disordered" evidence="1">
    <location>
        <begin position="268"/>
        <end position="287"/>
    </location>
</feature>
<comment type="caution">
    <text evidence="3">The sequence shown here is derived from an EMBL/GenBank/DDBJ whole genome shotgun (WGS) entry which is preliminary data.</text>
</comment>
<gene>
    <name evidence="3" type="ORF">WJX84_005743</name>
</gene>
<dbReference type="SUPFAM" id="SSF51735">
    <property type="entry name" value="NAD(P)-binding Rossmann-fold domains"/>
    <property type="match status" value="1"/>
</dbReference>
<evidence type="ECO:0000313" key="3">
    <source>
        <dbReference type="EMBL" id="KAK9845655.1"/>
    </source>
</evidence>
<dbReference type="Proteomes" id="UP001485043">
    <property type="component" value="Unassembled WGS sequence"/>
</dbReference>